<evidence type="ECO:0000313" key="2">
    <source>
        <dbReference type="EMBL" id="GBP56515.1"/>
    </source>
</evidence>
<keyword evidence="3" id="KW-1185">Reference proteome</keyword>
<dbReference type="EMBL" id="BGZK01000694">
    <property type="protein sequence ID" value="GBP56515.1"/>
    <property type="molecule type" value="Genomic_DNA"/>
</dbReference>
<evidence type="ECO:0000313" key="3">
    <source>
        <dbReference type="Proteomes" id="UP000299102"/>
    </source>
</evidence>
<keyword evidence="1" id="KW-0812">Transmembrane</keyword>
<gene>
    <name evidence="2" type="ORF">EVAR_42708_1</name>
</gene>
<comment type="caution">
    <text evidence="2">The sequence shown here is derived from an EMBL/GenBank/DDBJ whole genome shotgun (WGS) entry which is preliminary data.</text>
</comment>
<keyword evidence="1" id="KW-0472">Membrane</keyword>
<sequence>MTVYSAGLRNACPSLEAISAAPAASSAPAGLFWTRPRWARVARRRGRTVRNGSESVDDRRVASSARVVLLLIKAAFTLVLTITLMDLTSRSQFILTLTWDTGLDALHAYGQNDETYRCEMM</sequence>
<proteinExistence type="predicted"/>
<evidence type="ECO:0000256" key="1">
    <source>
        <dbReference type="SAM" id="Phobius"/>
    </source>
</evidence>
<keyword evidence="1" id="KW-1133">Transmembrane helix</keyword>
<dbReference type="Proteomes" id="UP000299102">
    <property type="component" value="Unassembled WGS sequence"/>
</dbReference>
<accession>A0A4C1X2L0</accession>
<name>A0A4C1X2L0_EUMVA</name>
<organism evidence="2 3">
    <name type="scientific">Eumeta variegata</name>
    <name type="common">Bagworm moth</name>
    <name type="synonym">Eumeta japonica</name>
    <dbReference type="NCBI Taxonomy" id="151549"/>
    <lineage>
        <taxon>Eukaryota</taxon>
        <taxon>Metazoa</taxon>
        <taxon>Ecdysozoa</taxon>
        <taxon>Arthropoda</taxon>
        <taxon>Hexapoda</taxon>
        <taxon>Insecta</taxon>
        <taxon>Pterygota</taxon>
        <taxon>Neoptera</taxon>
        <taxon>Endopterygota</taxon>
        <taxon>Lepidoptera</taxon>
        <taxon>Glossata</taxon>
        <taxon>Ditrysia</taxon>
        <taxon>Tineoidea</taxon>
        <taxon>Psychidae</taxon>
        <taxon>Oiketicinae</taxon>
        <taxon>Eumeta</taxon>
    </lineage>
</organism>
<dbReference type="AlphaFoldDB" id="A0A4C1X2L0"/>
<feature type="transmembrane region" description="Helical" evidence="1">
    <location>
        <begin position="67"/>
        <end position="85"/>
    </location>
</feature>
<reference evidence="2 3" key="1">
    <citation type="journal article" date="2019" name="Commun. Biol.">
        <title>The bagworm genome reveals a unique fibroin gene that provides high tensile strength.</title>
        <authorList>
            <person name="Kono N."/>
            <person name="Nakamura H."/>
            <person name="Ohtoshi R."/>
            <person name="Tomita M."/>
            <person name="Numata K."/>
            <person name="Arakawa K."/>
        </authorList>
    </citation>
    <scope>NUCLEOTIDE SEQUENCE [LARGE SCALE GENOMIC DNA]</scope>
</reference>
<protein>
    <submittedName>
        <fullName evidence="2">Uncharacterized protein</fullName>
    </submittedName>
</protein>